<sequence length="68" mass="7892">MPGINIFLIDRYLKPHTGHYWVFVLLKPISSCWDRDLSRVPIPPFHSAPLFRGLDRLSHRSIPLTSLP</sequence>
<reference evidence="1" key="1">
    <citation type="journal article" date="2019" name="bioRxiv">
        <title>The Genome of the Zebra Mussel, Dreissena polymorpha: A Resource for Invasive Species Research.</title>
        <authorList>
            <person name="McCartney M.A."/>
            <person name="Auch B."/>
            <person name="Kono T."/>
            <person name="Mallez S."/>
            <person name="Zhang Y."/>
            <person name="Obille A."/>
            <person name="Becker A."/>
            <person name="Abrahante J.E."/>
            <person name="Garbe J."/>
            <person name="Badalamenti J.P."/>
            <person name="Herman A."/>
            <person name="Mangelson H."/>
            <person name="Liachko I."/>
            <person name="Sullivan S."/>
            <person name="Sone E.D."/>
            <person name="Koren S."/>
            <person name="Silverstein K.A.T."/>
            <person name="Beckman K.B."/>
            <person name="Gohl D.M."/>
        </authorList>
    </citation>
    <scope>NUCLEOTIDE SEQUENCE</scope>
    <source>
        <strain evidence="1">Duluth1</strain>
        <tissue evidence="1">Whole animal</tissue>
    </source>
</reference>
<comment type="caution">
    <text evidence="1">The sequence shown here is derived from an EMBL/GenBank/DDBJ whole genome shotgun (WGS) entry which is preliminary data.</text>
</comment>
<evidence type="ECO:0000313" key="1">
    <source>
        <dbReference type="EMBL" id="KAH3799073.1"/>
    </source>
</evidence>
<dbReference type="EMBL" id="JAIWYP010000007">
    <property type="protein sequence ID" value="KAH3799073.1"/>
    <property type="molecule type" value="Genomic_DNA"/>
</dbReference>
<evidence type="ECO:0000313" key="2">
    <source>
        <dbReference type="Proteomes" id="UP000828390"/>
    </source>
</evidence>
<organism evidence="1 2">
    <name type="scientific">Dreissena polymorpha</name>
    <name type="common">Zebra mussel</name>
    <name type="synonym">Mytilus polymorpha</name>
    <dbReference type="NCBI Taxonomy" id="45954"/>
    <lineage>
        <taxon>Eukaryota</taxon>
        <taxon>Metazoa</taxon>
        <taxon>Spiralia</taxon>
        <taxon>Lophotrochozoa</taxon>
        <taxon>Mollusca</taxon>
        <taxon>Bivalvia</taxon>
        <taxon>Autobranchia</taxon>
        <taxon>Heteroconchia</taxon>
        <taxon>Euheterodonta</taxon>
        <taxon>Imparidentia</taxon>
        <taxon>Neoheterodontei</taxon>
        <taxon>Myida</taxon>
        <taxon>Dreissenoidea</taxon>
        <taxon>Dreissenidae</taxon>
        <taxon>Dreissena</taxon>
    </lineage>
</organism>
<name>A0A9D4FHQ3_DREPO</name>
<dbReference type="Proteomes" id="UP000828390">
    <property type="component" value="Unassembled WGS sequence"/>
</dbReference>
<proteinExistence type="predicted"/>
<protein>
    <submittedName>
        <fullName evidence="1">Uncharacterized protein</fullName>
    </submittedName>
</protein>
<reference evidence="1" key="2">
    <citation type="submission" date="2020-11" db="EMBL/GenBank/DDBJ databases">
        <authorList>
            <person name="McCartney M.A."/>
            <person name="Auch B."/>
            <person name="Kono T."/>
            <person name="Mallez S."/>
            <person name="Becker A."/>
            <person name="Gohl D.M."/>
            <person name="Silverstein K.A.T."/>
            <person name="Koren S."/>
            <person name="Bechman K.B."/>
            <person name="Herman A."/>
            <person name="Abrahante J.E."/>
            <person name="Garbe J."/>
        </authorList>
    </citation>
    <scope>NUCLEOTIDE SEQUENCE</scope>
    <source>
        <strain evidence="1">Duluth1</strain>
        <tissue evidence="1">Whole animal</tissue>
    </source>
</reference>
<keyword evidence="2" id="KW-1185">Reference proteome</keyword>
<dbReference type="AlphaFoldDB" id="A0A9D4FHQ3"/>
<gene>
    <name evidence="1" type="ORF">DPMN_152676</name>
</gene>
<accession>A0A9D4FHQ3</accession>